<evidence type="ECO:0000313" key="8">
    <source>
        <dbReference type="EMBL" id="KAF5583990.1"/>
    </source>
</evidence>
<dbReference type="AlphaFoldDB" id="A0A8H5P2A7"/>
<comment type="subcellular location">
    <subcellularLocation>
        <location evidence="1">Nucleus</location>
    </subcellularLocation>
</comment>
<evidence type="ECO:0000313" key="9">
    <source>
        <dbReference type="Proteomes" id="UP000546213"/>
    </source>
</evidence>
<dbReference type="GO" id="GO:0005634">
    <property type="term" value="C:nucleus"/>
    <property type="evidence" value="ECO:0007669"/>
    <property type="project" value="UniProtKB-SubCell"/>
</dbReference>
<dbReference type="GO" id="GO:0000981">
    <property type="term" value="F:DNA-binding transcription factor activity, RNA polymerase II-specific"/>
    <property type="evidence" value="ECO:0007669"/>
    <property type="project" value="InterPro"/>
</dbReference>
<protein>
    <submittedName>
        <fullName evidence="8">C2H2 transcription factor</fullName>
    </submittedName>
</protein>
<evidence type="ECO:0000256" key="2">
    <source>
        <dbReference type="ARBA" id="ARBA00022723"/>
    </source>
</evidence>
<evidence type="ECO:0000256" key="1">
    <source>
        <dbReference type="ARBA" id="ARBA00004123"/>
    </source>
</evidence>
<feature type="domain" description="Xylanolytic transcriptional activator regulatory" evidence="7">
    <location>
        <begin position="215"/>
        <end position="263"/>
    </location>
</feature>
<comment type="caution">
    <text evidence="8">The sequence shown here is derived from an EMBL/GenBank/DDBJ whole genome shotgun (WGS) entry which is preliminary data.</text>
</comment>
<dbReference type="InterPro" id="IPR007219">
    <property type="entry name" value="XnlR_reg_dom"/>
</dbReference>
<gene>
    <name evidence="8" type="ORF">FPCIR_8794</name>
</gene>
<dbReference type="GO" id="GO:0008270">
    <property type="term" value="F:zinc ion binding"/>
    <property type="evidence" value="ECO:0007669"/>
    <property type="project" value="UniProtKB-KW"/>
</dbReference>
<accession>A0A8H5P2A7</accession>
<sequence>MLVKDNKGHELLSGQDIQVQGGSLFLSQHDWILGSTPATSFDPVLLVQAQPGSVPDGNSSLMSQSGSYLSQDDWSVSHDSPSLLLVTPKPTFPRMRLRFLARLTSSHGLANSFNCGNIFTSTKAHPGPLLQYDSQTSLESVAIPETPVASLSATPGQRTQPQQGLTGQNSLANICEQIVTGIFHASSQRSELDWSNSRELSCSRFFSPRNVELFLTLFFHIWHPNWPVFHRPTFDPTVKSPKLIAALSLIGASLSPDRKHQDQAMMWLEIVENWIFQDPDFNEDSIAQTDDGGQAFEVRKRLEILQAAYGILLLMNWEGDTKMRLRARRTRFPDIVFVSRTLYPFAIPGTVEEASFAPRSLWDHWTSFGLREELIRTLLYTFLLDSAFVIFYDMSPRMAINELQFGLAATDGQFNAPDAETWFMCTQAAAQRSLACSQITLSQSITMIMGEDFGTSRWEVFETISPLNLFAIASAFHNLIYHHQNGPDPRSRSLSITRGLRNWFWVWSSHNLFSTPSDYVSVESNESQRKFGFFLHADEYWCLANLFCSQFERGVNPHRPFGDTPSERSGGLSDMGNIHSLILRFQDADLGEIVLS</sequence>
<dbReference type="Proteomes" id="UP000546213">
    <property type="component" value="Unassembled WGS sequence"/>
</dbReference>
<keyword evidence="3" id="KW-0677">Repeat</keyword>
<keyword evidence="5" id="KW-0862">Zinc</keyword>
<evidence type="ECO:0000256" key="3">
    <source>
        <dbReference type="ARBA" id="ARBA00022737"/>
    </source>
</evidence>
<dbReference type="Pfam" id="PF04082">
    <property type="entry name" value="Fungal_trans"/>
    <property type="match status" value="1"/>
</dbReference>
<dbReference type="PANTHER" id="PTHR40626:SF3">
    <property type="entry name" value="TRANSCRIPTION FACTOR WITH C2H2 AND ZN(2)-CYS(6) DNA BINDING DOMAIN (EUROFUNG)-RELATED"/>
    <property type="match status" value="1"/>
</dbReference>
<keyword evidence="9" id="KW-1185">Reference proteome</keyword>
<reference evidence="8 9" key="1">
    <citation type="submission" date="2020-05" db="EMBL/GenBank/DDBJ databases">
        <title>Identification and distribution of gene clusters putatively required for synthesis of sphingolipid metabolism inhibitors in phylogenetically diverse species of the filamentous fungus Fusarium.</title>
        <authorList>
            <person name="Kim H.-S."/>
            <person name="Busman M."/>
            <person name="Brown D.W."/>
            <person name="Divon H."/>
            <person name="Uhlig S."/>
            <person name="Proctor R.H."/>
        </authorList>
    </citation>
    <scope>NUCLEOTIDE SEQUENCE [LARGE SCALE GENOMIC DNA]</scope>
    <source>
        <strain evidence="8 9">NRRL 36939</strain>
    </source>
</reference>
<dbReference type="EMBL" id="JAAOAS010000236">
    <property type="protein sequence ID" value="KAF5583990.1"/>
    <property type="molecule type" value="Genomic_DNA"/>
</dbReference>
<dbReference type="GO" id="GO:0006351">
    <property type="term" value="P:DNA-templated transcription"/>
    <property type="evidence" value="ECO:0007669"/>
    <property type="project" value="InterPro"/>
</dbReference>
<keyword evidence="6" id="KW-0539">Nucleus</keyword>
<evidence type="ECO:0000256" key="6">
    <source>
        <dbReference type="ARBA" id="ARBA00023242"/>
    </source>
</evidence>
<organism evidence="8 9">
    <name type="scientific">Fusarium pseudocircinatum</name>
    <dbReference type="NCBI Taxonomy" id="56676"/>
    <lineage>
        <taxon>Eukaryota</taxon>
        <taxon>Fungi</taxon>
        <taxon>Dikarya</taxon>
        <taxon>Ascomycota</taxon>
        <taxon>Pezizomycotina</taxon>
        <taxon>Sordariomycetes</taxon>
        <taxon>Hypocreomycetidae</taxon>
        <taxon>Hypocreales</taxon>
        <taxon>Nectriaceae</taxon>
        <taxon>Fusarium</taxon>
        <taxon>Fusarium fujikuroi species complex</taxon>
    </lineage>
</organism>
<proteinExistence type="predicted"/>
<keyword evidence="2" id="KW-0479">Metal-binding</keyword>
<evidence type="ECO:0000256" key="4">
    <source>
        <dbReference type="ARBA" id="ARBA00022771"/>
    </source>
</evidence>
<dbReference type="InterPro" id="IPR051059">
    <property type="entry name" value="VerF-like"/>
</dbReference>
<evidence type="ECO:0000256" key="5">
    <source>
        <dbReference type="ARBA" id="ARBA00022833"/>
    </source>
</evidence>
<name>A0A8H5P2A7_9HYPO</name>
<dbReference type="GO" id="GO:0000785">
    <property type="term" value="C:chromatin"/>
    <property type="evidence" value="ECO:0007669"/>
    <property type="project" value="TreeGrafter"/>
</dbReference>
<dbReference type="PANTHER" id="PTHR40626">
    <property type="entry name" value="MIP31509P"/>
    <property type="match status" value="1"/>
</dbReference>
<dbReference type="GO" id="GO:0000978">
    <property type="term" value="F:RNA polymerase II cis-regulatory region sequence-specific DNA binding"/>
    <property type="evidence" value="ECO:0007669"/>
    <property type="project" value="InterPro"/>
</dbReference>
<keyword evidence="4" id="KW-0863">Zinc-finger</keyword>
<evidence type="ECO:0000259" key="7">
    <source>
        <dbReference type="Pfam" id="PF04082"/>
    </source>
</evidence>
<dbReference type="OrthoDB" id="3945418at2759"/>